<dbReference type="Gene3D" id="2.40.50.100">
    <property type="match status" value="1"/>
</dbReference>
<evidence type="ECO:0000256" key="2">
    <source>
        <dbReference type="ARBA" id="ARBA00009477"/>
    </source>
</evidence>
<proteinExistence type="inferred from homology"/>
<dbReference type="PROSITE" id="PS51257">
    <property type="entry name" value="PROKAR_LIPOPROTEIN"/>
    <property type="match status" value="1"/>
</dbReference>
<dbReference type="InterPro" id="IPR058624">
    <property type="entry name" value="MdtA-like_HH"/>
</dbReference>
<sequence>MPVTIFRPAARTSACAAVLLAFFVSALLAGCDKKKPQADKPTPVEVTVIEAKATTAPLAVDGIGHVYAVRTVNVRSQVTGVLQKTLFAEGDVVKEGQLLLVIDPDSYKAKLDEAKSTLARDRATALQAKRDWLRFKDLVAQAVVSQEDYEQKRTAWQQADEQVKVDEASVVNAKVNLDYCYIYAPCTGVVGLQQYKTGNLIEANKDIIITLNQIEPINVQFSVAEKYLPDIRTYAAKGQLVVDARYPGRQEIAAKGVLNVINNTVDTSTGTITLQGVFPNTDRALWPGQFVDASVVLTETADTLLVPSSAVVATQSGSSLFIAKPDNTVEIRPVTAGRKIVDQTVIEKGLAVGEKVITSGQIKLFPGVPIKIVDGTVYKDGPVSPAAVAGREKKAEASSGDGQGK</sequence>
<dbReference type="GO" id="GO:0005886">
    <property type="term" value="C:plasma membrane"/>
    <property type="evidence" value="ECO:0007669"/>
    <property type="project" value="TreeGrafter"/>
</dbReference>
<feature type="domain" description="Multidrug resistance protein MdtA-like alpha-helical hairpin" evidence="5">
    <location>
        <begin position="111"/>
        <end position="179"/>
    </location>
</feature>
<comment type="similarity">
    <text evidence="2">Belongs to the membrane fusion protein (MFP) (TC 8.A.1) family.</text>
</comment>
<dbReference type="InterPro" id="IPR006143">
    <property type="entry name" value="RND_pump_MFP"/>
</dbReference>
<dbReference type="PATRIC" id="fig|1206767.3.peg.767"/>
<dbReference type="PANTHER" id="PTHR30158">
    <property type="entry name" value="ACRA/E-RELATED COMPONENT OF DRUG EFFLUX TRANSPORTER"/>
    <property type="match status" value="1"/>
</dbReference>
<feature type="signal peptide" evidence="4">
    <location>
        <begin position="1"/>
        <end position="29"/>
    </location>
</feature>
<keyword evidence="4" id="KW-0732">Signal</keyword>
<gene>
    <name evidence="9" type="ORF">B193_0805</name>
</gene>
<dbReference type="Gene3D" id="1.10.287.470">
    <property type="entry name" value="Helix hairpin bin"/>
    <property type="match status" value="1"/>
</dbReference>
<comment type="caution">
    <text evidence="9">The sequence shown here is derived from an EMBL/GenBank/DDBJ whole genome shotgun (WGS) entry which is preliminary data.</text>
</comment>
<dbReference type="PANTHER" id="PTHR30158:SF3">
    <property type="entry name" value="MULTIDRUG EFFLUX PUMP SUBUNIT ACRA-RELATED"/>
    <property type="match status" value="1"/>
</dbReference>
<evidence type="ECO:0000256" key="4">
    <source>
        <dbReference type="SAM" id="SignalP"/>
    </source>
</evidence>
<evidence type="ECO:0000259" key="5">
    <source>
        <dbReference type="Pfam" id="PF25876"/>
    </source>
</evidence>
<dbReference type="InterPro" id="IPR058626">
    <property type="entry name" value="MdtA-like_b-barrel"/>
</dbReference>
<evidence type="ECO:0000313" key="10">
    <source>
        <dbReference type="Proteomes" id="UP000006272"/>
    </source>
</evidence>
<evidence type="ECO:0000256" key="3">
    <source>
        <dbReference type="SAM" id="MobiDB-lite"/>
    </source>
</evidence>
<dbReference type="Proteomes" id="UP000006272">
    <property type="component" value="Unassembled WGS sequence"/>
</dbReference>
<dbReference type="GO" id="GO:0030313">
    <property type="term" value="C:cell envelope"/>
    <property type="evidence" value="ECO:0007669"/>
    <property type="project" value="UniProtKB-SubCell"/>
</dbReference>
<feature type="domain" description="Multidrug resistance protein MdtA-like C-terminal permuted SH3" evidence="8">
    <location>
        <begin position="303"/>
        <end position="360"/>
    </location>
</feature>
<feature type="chain" id="PRO_5003891155" evidence="4">
    <location>
        <begin position="30"/>
        <end position="405"/>
    </location>
</feature>
<reference evidence="9 10" key="1">
    <citation type="submission" date="2012-07" db="EMBL/GenBank/DDBJ databases">
        <title>Draft genome sequence of Desulfovibrio magneticus str. Maddingley MBC34 obtained from a metagenomic sequence of a methanogenic enrichment isolated from coal-seam formation water in Victoria, Australia.</title>
        <authorList>
            <person name="Greenfield P."/>
            <person name="Hendry P."/>
            <person name="Li D."/>
            <person name="Rosewarne C.P."/>
            <person name="Tran-Dinh N."/>
            <person name="Elbourne L.D.H."/>
            <person name="Paulsen I.T."/>
            <person name="Midgley D.J."/>
        </authorList>
    </citation>
    <scope>NUCLEOTIDE SEQUENCE [LARGE SCALE GENOMIC DNA]</scope>
    <source>
        <strain evidence="10">Maddingley MBC34</strain>
    </source>
</reference>
<dbReference type="SUPFAM" id="SSF111369">
    <property type="entry name" value="HlyD-like secretion proteins"/>
    <property type="match status" value="1"/>
</dbReference>
<dbReference type="InterPro" id="IPR058625">
    <property type="entry name" value="MdtA-like_BSH"/>
</dbReference>
<organism evidence="9 10">
    <name type="scientific">Solidesulfovibrio magneticus str. Maddingley MBC34</name>
    <dbReference type="NCBI Taxonomy" id="1206767"/>
    <lineage>
        <taxon>Bacteria</taxon>
        <taxon>Pseudomonadati</taxon>
        <taxon>Thermodesulfobacteriota</taxon>
        <taxon>Desulfovibrionia</taxon>
        <taxon>Desulfovibrionales</taxon>
        <taxon>Desulfovibrionaceae</taxon>
        <taxon>Solidesulfovibrio</taxon>
    </lineage>
</organism>
<name>K6FPJ2_9BACT</name>
<dbReference type="Pfam" id="PF25967">
    <property type="entry name" value="RND-MFP_C"/>
    <property type="match status" value="1"/>
</dbReference>
<dbReference type="Pfam" id="PF25876">
    <property type="entry name" value="HH_MFP_RND"/>
    <property type="match status" value="1"/>
</dbReference>
<dbReference type="Gene3D" id="2.40.30.170">
    <property type="match status" value="1"/>
</dbReference>
<comment type="subcellular location">
    <subcellularLocation>
        <location evidence="1">Cell envelope</location>
    </subcellularLocation>
</comment>
<evidence type="ECO:0000256" key="1">
    <source>
        <dbReference type="ARBA" id="ARBA00004196"/>
    </source>
</evidence>
<dbReference type="Pfam" id="PF25944">
    <property type="entry name" value="Beta-barrel_RND"/>
    <property type="match status" value="1"/>
</dbReference>
<dbReference type="GO" id="GO:0022857">
    <property type="term" value="F:transmembrane transporter activity"/>
    <property type="evidence" value="ECO:0007669"/>
    <property type="project" value="InterPro"/>
</dbReference>
<dbReference type="Pfam" id="PF25917">
    <property type="entry name" value="BSH_RND"/>
    <property type="match status" value="1"/>
</dbReference>
<protein>
    <submittedName>
        <fullName evidence="9">RND family efflux transporter, MFP subunit</fullName>
    </submittedName>
</protein>
<feature type="domain" description="Multidrug resistance protein MdtA-like beta-barrel" evidence="7">
    <location>
        <begin position="216"/>
        <end position="297"/>
    </location>
</feature>
<evidence type="ECO:0000259" key="6">
    <source>
        <dbReference type="Pfam" id="PF25917"/>
    </source>
</evidence>
<dbReference type="NCBIfam" id="TIGR01730">
    <property type="entry name" value="RND_mfp"/>
    <property type="match status" value="1"/>
</dbReference>
<dbReference type="EMBL" id="ALAO01000069">
    <property type="protein sequence ID" value="EKO40462.1"/>
    <property type="molecule type" value="Genomic_DNA"/>
</dbReference>
<evidence type="ECO:0000313" key="9">
    <source>
        <dbReference type="EMBL" id="EKO40462.1"/>
    </source>
</evidence>
<evidence type="ECO:0000259" key="8">
    <source>
        <dbReference type="Pfam" id="PF25967"/>
    </source>
</evidence>
<evidence type="ECO:0000259" key="7">
    <source>
        <dbReference type="Pfam" id="PF25944"/>
    </source>
</evidence>
<dbReference type="Gene3D" id="2.40.420.20">
    <property type="match status" value="1"/>
</dbReference>
<feature type="domain" description="Multidrug resistance protein MdtA-like barrel-sandwich hybrid" evidence="6">
    <location>
        <begin position="70"/>
        <end position="207"/>
    </location>
</feature>
<accession>K6FPJ2</accession>
<dbReference type="AlphaFoldDB" id="K6FPJ2"/>
<dbReference type="GO" id="GO:0046677">
    <property type="term" value="P:response to antibiotic"/>
    <property type="evidence" value="ECO:0007669"/>
    <property type="project" value="TreeGrafter"/>
</dbReference>
<dbReference type="InterPro" id="IPR058627">
    <property type="entry name" value="MdtA-like_C"/>
</dbReference>
<feature type="region of interest" description="Disordered" evidence="3">
    <location>
        <begin position="382"/>
        <end position="405"/>
    </location>
</feature>